<feature type="compositionally biased region" description="Polar residues" evidence="1">
    <location>
        <begin position="56"/>
        <end position="67"/>
    </location>
</feature>
<evidence type="ECO:0000313" key="3">
    <source>
        <dbReference type="Proteomes" id="UP000465112"/>
    </source>
</evidence>
<protein>
    <submittedName>
        <fullName evidence="2">Uncharacterized protein</fullName>
    </submittedName>
</protein>
<feature type="region of interest" description="Disordered" evidence="1">
    <location>
        <begin position="1"/>
        <end position="36"/>
    </location>
</feature>
<name>A0A6A5ETG1_PERFL</name>
<dbReference type="AlphaFoldDB" id="A0A6A5ETG1"/>
<accession>A0A6A5ETG1</accession>
<organism evidence="2 3">
    <name type="scientific">Perca fluviatilis</name>
    <name type="common">European perch</name>
    <dbReference type="NCBI Taxonomy" id="8168"/>
    <lineage>
        <taxon>Eukaryota</taxon>
        <taxon>Metazoa</taxon>
        <taxon>Chordata</taxon>
        <taxon>Craniata</taxon>
        <taxon>Vertebrata</taxon>
        <taxon>Euteleostomi</taxon>
        <taxon>Actinopterygii</taxon>
        <taxon>Neopterygii</taxon>
        <taxon>Teleostei</taxon>
        <taxon>Neoteleostei</taxon>
        <taxon>Acanthomorphata</taxon>
        <taxon>Eupercaria</taxon>
        <taxon>Perciformes</taxon>
        <taxon>Percoidei</taxon>
        <taxon>Percidae</taxon>
        <taxon>Percinae</taxon>
        <taxon>Perca</taxon>
    </lineage>
</organism>
<sequence>MNWIQKALPPERSAGQRLARRTQTGPHGGFVSFSSLRTRPSVTDTLATSSDILTGTCSQESGRTVQGNPAEAALWR</sequence>
<proteinExistence type="predicted"/>
<dbReference type="EMBL" id="VHII01000017">
    <property type="protein sequence ID" value="KAF1377412.1"/>
    <property type="molecule type" value="Genomic_DNA"/>
</dbReference>
<feature type="region of interest" description="Disordered" evidence="1">
    <location>
        <begin position="56"/>
        <end position="76"/>
    </location>
</feature>
<evidence type="ECO:0000256" key="1">
    <source>
        <dbReference type="SAM" id="MobiDB-lite"/>
    </source>
</evidence>
<dbReference type="Proteomes" id="UP000465112">
    <property type="component" value="Chromosome 17"/>
</dbReference>
<gene>
    <name evidence="2" type="ORF">PFLUV_G00200550</name>
</gene>
<evidence type="ECO:0000313" key="2">
    <source>
        <dbReference type="EMBL" id="KAF1377412.1"/>
    </source>
</evidence>
<reference evidence="2 3" key="1">
    <citation type="submission" date="2019-06" db="EMBL/GenBank/DDBJ databases">
        <title>A chromosome-scale genome assembly of the European perch, Perca fluviatilis.</title>
        <authorList>
            <person name="Roques C."/>
            <person name="Zahm M."/>
            <person name="Cabau C."/>
            <person name="Klopp C."/>
            <person name="Bouchez O."/>
            <person name="Donnadieu C."/>
            <person name="Kuhl H."/>
            <person name="Gislard M."/>
            <person name="Guendouz S."/>
            <person name="Journot L."/>
            <person name="Haffray P."/>
            <person name="Bestin A."/>
            <person name="Morvezen R."/>
            <person name="Feron R."/>
            <person name="Wen M."/>
            <person name="Jouanno E."/>
            <person name="Herpin A."/>
            <person name="Schartl M."/>
            <person name="Postlethwait J."/>
            <person name="Schaerlinger B."/>
            <person name="Chardard D."/>
            <person name="Lecocq T."/>
            <person name="Poncet C."/>
            <person name="Jaffrelo L."/>
            <person name="Lampietro C."/>
            <person name="Guiguen Y."/>
        </authorList>
    </citation>
    <scope>NUCLEOTIDE SEQUENCE [LARGE SCALE GENOMIC DNA]</scope>
    <source>
        <tissue evidence="2">Blood</tissue>
    </source>
</reference>
<comment type="caution">
    <text evidence="2">The sequence shown here is derived from an EMBL/GenBank/DDBJ whole genome shotgun (WGS) entry which is preliminary data.</text>
</comment>
<keyword evidence="3" id="KW-1185">Reference proteome</keyword>